<keyword evidence="4" id="KW-1185">Reference proteome</keyword>
<dbReference type="SUPFAM" id="SSF47473">
    <property type="entry name" value="EF-hand"/>
    <property type="match status" value="1"/>
</dbReference>
<proteinExistence type="predicted"/>
<evidence type="ECO:0000313" key="3">
    <source>
        <dbReference type="EnsemblPlants" id="AUR62022008-RA:cds"/>
    </source>
</evidence>
<dbReference type="KEGG" id="cqi:110731388"/>
<organism evidence="3 4">
    <name type="scientific">Chenopodium quinoa</name>
    <name type="common">Quinoa</name>
    <dbReference type="NCBI Taxonomy" id="63459"/>
    <lineage>
        <taxon>Eukaryota</taxon>
        <taxon>Viridiplantae</taxon>
        <taxon>Streptophyta</taxon>
        <taxon>Embryophyta</taxon>
        <taxon>Tracheophyta</taxon>
        <taxon>Spermatophyta</taxon>
        <taxon>Magnoliopsida</taxon>
        <taxon>eudicotyledons</taxon>
        <taxon>Gunneridae</taxon>
        <taxon>Pentapetalae</taxon>
        <taxon>Caryophyllales</taxon>
        <taxon>Chenopodiaceae</taxon>
        <taxon>Chenopodioideae</taxon>
        <taxon>Atripliceae</taxon>
        <taxon>Chenopodium</taxon>
    </lineage>
</organism>
<dbReference type="InterPro" id="IPR018247">
    <property type="entry name" value="EF_Hand_1_Ca_BS"/>
</dbReference>
<dbReference type="InterPro" id="IPR011992">
    <property type="entry name" value="EF-hand-dom_pair"/>
</dbReference>
<reference evidence="3" key="2">
    <citation type="submission" date="2021-03" db="UniProtKB">
        <authorList>
            <consortium name="EnsemblPlants"/>
        </authorList>
    </citation>
    <scope>IDENTIFICATION</scope>
</reference>
<evidence type="ECO:0000259" key="2">
    <source>
        <dbReference type="PROSITE" id="PS50222"/>
    </source>
</evidence>
<keyword evidence="1" id="KW-0106">Calcium</keyword>
<dbReference type="Gene3D" id="1.10.238.10">
    <property type="entry name" value="EF-hand"/>
    <property type="match status" value="1"/>
</dbReference>
<dbReference type="GeneID" id="110731388"/>
<accession>A0A803M226</accession>
<feature type="domain" description="EF-hand" evidence="2">
    <location>
        <begin position="469"/>
        <end position="504"/>
    </location>
</feature>
<dbReference type="Pfam" id="PF13499">
    <property type="entry name" value="EF-hand_7"/>
    <property type="match status" value="1"/>
</dbReference>
<dbReference type="InterPro" id="IPR002048">
    <property type="entry name" value="EF_hand_dom"/>
</dbReference>
<dbReference type="EnsemblPlants" id="AUR62022008-RA">
    <property type="protein sequence ID" value="AUR62022008-RA:cds"/>
    <property type="gene ID" value="AUR62022008"/>
</dbReference>
<dbReference type="RefSeq" id="XP_021766939.1">
    <property type="nucleotide sequence ID" value="XM_021911247.1"/>
</dbReference>
<dbReference type="PROSITE" id="PS00018">
    <property type="entry name" value="EF_HAND_1"/>
    <property type="match status" value="1"/>
</dbReference>
<evidence type="ECO:0000256" key="1">
    <source>
        <dbReference type="ARBA" id="ARBA00022837"/>
    </source>
</evidence>
<dbReference type="GO" id="GO:0005509">
    <property type="term" value="F:calcium ion binding"/>
    <property type="evidence" value="ECO:0007669"/>
    <property type="project" value="InterPro"/>
</dbReference>
<dbReference type="Proteomes" id="UP000596660">
    <property type="component" value="Unplaced"/>
</dbReference>
<gene>
    <name evidence="3" type="primary">LOC110731388</name>
</gene>
<dbReference type="PROSITE" id="PS50222">
    <property type="entry name" value="EF_HAND_2"/>
    <property type="match status" value="1"/>
</dbReference>
<dbReference type="CDD" id="cd00051">
    <property type="entry name" value="EFh"/>
    <property type="match status" value="1"/>
</dbReference>
<dbReference type="AlphaFoldDB" id="A0A803M226"/>
<reference evidence="3" key="1">
    <citation type="journal article" date="2017" name="Nature">
        <title>The genome of Chenopodium quinoa.</title>
        <authorList>
            <person name="Jarvis D.E."/>
            <person name="Ho Y.S."/>
            <person name="Lightfoot D.J."/>
            <person name="Schmoeckel S.M."/>
            <person name="Li B."/>
            <person name="Borm T.J.A."/>
            <person name="Ohyanagi H."/>
            <person name="Mineta K."/>
            <person name="Michell C.T."/>
            <person name="Saber N."/>
            <person name="Kharbatia N.M."/>
            <person name="Rupper R.R."/>
            <person name="Sharp A.R."/>
            <person name="Dally N."/>
            <person name="Boughton B.A."/>
            <person name="Woo Y.H."/>
            <person name="Gao G."/>
            <person name="Schijlen E.G.W.M."/>
            <person name="Guo X."/>
            <person name="Momin A.A."/>
            <person name="Negrao S."/>
            <person name="Al-Babili S."/>
            <person name="Gehring C."/>
            <person name="Roessner U."/>
            <person name="Jung C."/>
            <person name="Murphy K."/>
            <person name="Arold S.T."/>
            <person name="Gojobori T."/>
            <person name="van der Linden C.G."/>
            <person name="van Loo E.N."/>
            <person name="Jellen E.N."/>
            <person name="Maughan P.J."/>
            <person name="Tester M."/>
        </authorList>
    </citation>
    <scope>NUCLEOTIDE SEQUENCE [LARGE SCALE GENOMIC DNA]</scope>
    <source>
        <strain evidence="3">cv. PI 614886</strain>
    </source>
</reference>
<protein>
    <recommendedName>
        <fullName evidence="2">EF-hand domain-containing protein</fullName>
    </recommendedName>
</protein>
<sequence length="520" mass="58030">MDPSQIPCSSRWRSFKFNSIVPSSFSISGSPAPRYASRWDSFPYPSLYPTASDISGRWPSEYTVDSTSLAAPDYPNADNIATRYASVCDATSISTTDMIHMKDIIVPSAFNTSASLAPRNASTWNSFIGLSNNLVASDISCRRPSETTSYSSSHQKSENSNNARSIAIQKVVSSNATVDVASGSVQAASASEIARRKVKFLQRPRWDGFAEALPAYNGTTYWGSVLSSAPPSGKNRVFYAGNINYIYQIRKDKLLAVADVEAIMYIYGVENTSALSIVKKLDPNKRGMFNMNSENKQILLASTISFSNMKEPNLSILRHASKCYQDNLLSPLHFSCYIRELLEGKYLGDGSRIMLLGIYSILGVLEGSSNHGLTTKDVKKFIKLPHSYERHVRDLINMIIKNYNGTISCSSLYKLLYRRNLFGKLHILMFDNLGEQNPSMFFSLMDKGEDGFLSSTDLRRFAAIFGRYPSDEVIDRVTRKLDFDGDGKISLEDFHGTMEPILDGLTWEFWLVAILITLKF</sequence>
<name>A0A803M226_CHEQI</name>
<dbReference type="Gramene" id="AUR62022008-RA">
    <property type="protein sequence ID" value="AUR62022008-RA:cds"/>
    <property type="gene ID" value="AUR62022008"/>
</dbReference>
<evidence type="ECO:0000313" key="4">
    <source>
        <dbReference type="Proteomes" id="UP000596660"/>
    </source>
</evidence>